<dbReference type="PROSITE" id="PS50250">
    <property type="entry name" value="PCI"/>
    <property type="match status" value="1"/>
</dbReference>
<feature type="compositionally biased region" description="Basic and acidic residues" evidence="1">
    <location>
        <begin position="202"/>
        <end position="215"/>
    </location>
</feature>
<reference evidence="3" key="1">
    <citation type="submission" date="2023-02" db="EMBL/GenBank/DDBJ databases">
        <title>Genome of toxic invasive species Heracleum sosnowskyi carries increased number of genes despite the absence of recent whole-genome duplications.</title>
        <authorList>
            <person name="Schelkunov M."/>
            <person name="Shtratnikova V."/>
            <person name="Makarenko M."/>
            <person name="Klepikova A."/>
            <person name="Omelchenko D."/>
            <person name="Novikova G."/>
            <person name="Obukhova E."/>
            <person name="Bogdanov V."/>
            <person name="Penin A."/>
            <person name="Logacheva M."/>
        </authorList>
    </citation>
    <scope>NUCLEOTIDE SEQUENCE</scope>
    <source>
        <strain evidence="3">Hsosn_3</strain>
        <tissue evidence="3">Leaf</tissue>
    </source>
</reference>
<dbReference type="InterPro" id="IPR005062">
    <property type="entry name" value="SAC3/GANP/THP3_conserved"/>
</dbReference>
<dbReference type="Pfam" id="PF03399">
    <property type="entry name" value="SAC3_GANP"/>
    <property type="match status" value="1"/>
</dbReference>
<reference evidence="3" key="2">
    <citation type="submission" date="2023-05" db="EMBL/GenBank/DDBJ databases">
        <authorList>
            <person name="Schelkunov M.I."/>
        </authorList>
    </citation>
    <scope>NUCLEOTIDE SEQUENCE</scope>
    <source>
        <strain evidence="3">Hsosn_3</strain>
        <tissue evidence="3">Leaf</tissue>
    </source>
</reference>
<dbReference type="EMBL" id="JAUIZM010000006">
    <property type="protein sequence ID" value="KAK1380157.1"/>
    <property type="molecule type" value="Genomic_DNA"/>
</dbReference>
<dbReference type="GO" id="GO:0006406">
    <property type="term" value="P:mRNA export from nucleus"/>
    <property type="evidence" value="ECO:0007669"/>
    <property type="project" value="TreeGrafter"/>
</dbReference>
<feature type="domain" description="PCI" evidence="2">
    <location>
        <begin position="493"/>
        <end position="684"/>
    </location>
</feature>
<accession>A0AAD8I902</accession>
<protein>
    <submittedName>
        <fullName evidence="3">SAC3 family protein B</fullName>
    </submittedName>
</protein>
<gene>
    <name evidence="3" type="ORF">POM88_026901</name>
</gene>
<dbReference type="GO" id="GO:0070390">
    <property type="term" value="C:transcription export complex 2"/>
    <property type="evidence" value="ECO:0007669"/>
    <property type="project" value="TreeGrafter"/>
</dbReference>
<feature type="region of interest" description="Disordered" evidence="1">
    <location>
        <begin position="90"/>
        <end position="117"/>
    </location>
</feature>
<dbReference type="FunFam" id="1.25.40.990:FF:000004">
    <property type="entry name" value="Putative peptidase C48 domain family protein"/>
    <property type="match status" value="1"/>
</dbReference>
<dbReference type="GO" id="GO:0005737">
    <property type="term" value="C:cytoplasm"/>
    <property type="evidence" value="ECO:0007669"/>
    <property type="project" value="TreeGrafter"/>
</dbReference>
<dbReference type="Gene3D" id="1.25.40.990">
    <property type="match status" value="1"/>
</dbReference>
<dbReference type="InterPro" id="IPR045107">
    <property type="entry name" value="SAC3/GANP/THP3"/>
</dbReference>
<feature type="region of interest" description="Disordered" evidence="1">
    <location>
        <begin position="1"/>
        <end position="61"/>
    </location>
</feature>
<evidence type="ECO:0000259" key="2">
    <source>
        <dbReference type="PROSITE" id="PS50250"/>
    </source>
</evidence>
<feature type="compositionally biased region" description="Polar residues" evidence="1">
    <location>
        <begin position="251"/>
        <end position="264"/>
    </location>
</feature>
<dbReference type="InterPro" id="IPR000717">
    <property type="entry name" value="PCI_dom"/>
</dbReference>
<keyword evidence="4" id="KW-1185">Reference proteome</keyword>
<proteinExistence type="predicted"/>
<evidence type="ECO:0000313" key="3">
    <source>
        <dbReference type="EMBL" id="KAK1380157.1"/>
    </source>
</evidence>
<name>A0AAD8I902_9APIA</name>
<feature type="region of interest" description="Disordered" evidence="1">
    <location>
        <begin position="169"/>
        <end position="225"/>
    </location>
</feature>
<sequence length="1509" mass="170299">MSFPGFDKSSGPGAPPSSSNPFASNFPRNTTPTQPLFTPPPFQPSVRPTEPSPKWGDEYPTLNEVYNSQTNQRGSVIPFNAVHTAGSRNLTKSSQVQDQKRNISHPSLFPDEGTLRNSTTLTGMPRFTSPAWGNKANFPAQFADSMNQHDHLSVLSNFSNYDTGRNSINKERYVQAPKRTRSPVQYDDLDDFTEDPVTVQTESKRLSTRSTDHSDTPVSQFHEPFAPSGRIYTEVTTAKLSNFSVPKRSRSPSSFASDKNSQGDFNAAQDDTERELQAKAKRMARFKDELSQPEPSSLGIKNQKVPLRVYDQAVLENQKSTKESLDMSVDNPSANISAEYEGQDSSSIISGLCPEMCPESERAERERKGDLDRYERLDGDRNQSSKYLAVKKYTRTAEREANLIRPMPILQKTMNYLLELLDQPYNDGFLSLYNFLWDRMRAIRMDLRMQHIFNLEAITMLEQMIRLHILAMHELCEYTKGEGFSEGFDAHLNIEQMNKTSVELFQLYDDHRKNGIDVPTEKEFRGYYALLKLDKHPGYKVEPAELSLDLAKMTPEVRQAPDILFARDVARSCRIGNYIAFFRLVRKARYLQACLMHAHFAKLRTQALASLHSGLQNNQGIPVAHVAQWLGMEDEDIEDLLDYHGFSIKEFGEPYMVKEGPFLNNNDSGISKCSKLVHLKKSRTMFEDVYSLSLMEPVSSKAVQMISSEKVYEQNHTPVQSTATGNNLVAEEEMDSEPVSSPTKAVPIKPILKDIVVDQHNVHDHQPVALNPLPVNISTALDSLKSVDDRTVNAVMPSFKFEFHSPFEKNNHSEVKTMPMDIMPVVVDQERLPVLEMDFNIVHSPVLVEDLNGADCISTLEDMENDEGSQSYQDEEVAKAKLILILRKWRRHCSQKLELRKKKQIAADTALSSLSLGPSIRHHEEQQSKSGEFNVHLIMKERHNKHERSWSKVNVSEVVAGRLSDRNASSKCLCWKVVLCSQIDRSDRSRVSGLAAGSWLYSKIIPAGDHNDDDLITSSTDLSIWKKWINDLSSDEPICCLSIIKDAKCDNLEENVAGANAVMFLVYECIPLRLQKQRLHNLVMSLPSGSSVPLLILSGSCKNQADPSFIADELGLNEVDNSRISCFSVVFLLENQNTVSHDGFFSDVLLREGLEWLASSSPKQPVLQSVKTQELVFTHLNPLMEVLDGKSAYTITPAHCISAFNEALKQSIEEVVAAVDANPSCWPCPEMALLEKSSDVHRAVNWYLPRVGWSSAAEPLVRALDQCKLPSFSDDMTWLFSDSARDHDNIENKKSRLEDCLTRYLTQTSQMMGFSLAKQEAYVMLQKFGRLELHESTYYIVPKWAIIFRRVFNWRLMNLLNGEISRAYVLKQNDTSVATNIGVDIIQDEGVVSYHSIIQPSLDEMLQVSCSLGCYPESEASQPVHVAGWNHNKVLNVTREIEVIEEDRSSLQNNSLVNIDNDGNMNPVNSISSERAVDHVTNEADRLSKLLDKCNVVQNMIDKKLSVYF</sequence>
<dbReference type="PANTHER" id="PTHR12436:SF17">
    <property type="entry name" value="SAC3 FAMILY PROTEIN B"/>
    <property type="match status" value="1"/>
</dbReference>
<dbReference type="PANTHER" id="PTHR12436">
    <property type="entry name" value="80 KDA MCM3-ASSOCIATED PROTEIN"/>
    <property type="match status" value="1"/>
</dbReference>
<feature type="region of interest" description="Disordered" evidence="1">
    <location>
        <begin position="243"/>
        <end position="277"/>
    </location>
</feature>
<feature type="compositionally biased region" description="Low complexity" evidence="1">
    <location>
        <begin position="9"/>
        <end position="36"/>
    </location>
</feature>
<dbReference type="Proteomes" id="UP001237642">
    <property type="component" value="Unassembled WGS sequence"/>
</dbReference>
<evidence type="ECO:0000313" key="4">
    <source>
        <dbReference type="Proteomes" id="UP001237642"/>
    </source>
</evidence>
<comment type="caution">
    <text evidence="3">The sequence shown here is derived from an EMBL/GenBank/DDBJ whole genome shotgun (WGS) entry which is preliminary data.</text>
</comment>
<organism evidence="3 4">
    <name type="scientific">Heracleum sosnowskyi</name>
    <dbReference type="NCBI Taxonomy" id="360622"/>
    <lineage>
        <taxon>Eukaryota</taxon>
        <taxon>Viridiplantae</taxon>
        <taxon>Streptophyta</taxon>
        <taxon>Embryophyta</taxon>
        <taxon>Tracheophyta</taxon>
        <taxon>Spermatophyta</taxon>
        <taxon>Magnoliopsida</taxon>
        <taxon>eudicotyledons</taxon>
        <taxon>Gunneridae</taxon>
        <taxon>Pentapetalae</taxon>
        <taxon>asterids</taxon>
        <taxon>campanulids</taxon>
        <taxon>Apiales</taxon>
        <taxon>Apiaceae</taxon>
        <taxon>Apioideae</taxon>
        <taxon>apioid superclade</taxon>
        <taxon>Tordylieae</taxon>
        <taxon>Tordyliinae</taxon>
        <taxon>Heracleum</taxon>
    </lineage>
</organism>
<evidence type="ECO:0000256" key="1">
    <source>
        <dbReference type="SAM" id="MobiDB-lite"/>
    </source>
</evidence>